<dbReference type="EMBL" id="GDJX01026824">
    <property type="protein sequence ID" value="JAT41112.1"/>
    <property type="molecule type" value="Transcribed_RNA"/>
</dbReference>
<dbReference type="AlphaFoldDB" id="A0A1D1XFD3"/>
<organism evidence="1">
    <name type="scientific">Anthurium amnicola</name>
    <dbReference type="NCBI Taxonomy" id="1678845"/>
    <lineage>
        <taxon>Eukaryota</taxon>
        <taxon>Viridiplantae</taxon>
        <taxon>Streptophyta</taxon>
        <taxon>Embryophyta</taxon>
        <taxon>Tracheophyta</taxon>
        <taxon>Spermatophyta</taxon>
        <taxon>Magnoliopsida</taxon>
        <taxon>Liliopsida</taxon>
        <taxon>Araceae</taxon>
        <taxon>Pothoideae</taxon>
        <taxon>Potheae</taxon>
        <taxon>Anthurium</taxon>
    </lineage>
</organism>
<dbReference type="PANTHER" id="PTHR11014">
    <property type="entry name" value="PEPTIDASE M20 FAMILY MEMBER"/>
    <property type="match status" value="1"/>
</dbReference>
<reference evidence="1" key="1">
    <citation type="submission" date="2015-07" db="EMBL/GenBank/DDBJ databases">
        <title>Transcriptome Assembly of Anthurium amnicola.</title>
        <authorList>
            <person name="Suzuki J."/>
        </authorList>
    </citation>
    <scope>NUCLEOTIDE SEQUENCE</scope>
</reference>
<feature type="non-terminal residue" evidence="1">
    <location>
        <position position="1"/>
    </location>
</feature>
<feature type="non-terminal residue" evidence="1">
    <location>
        <position position="218"/>
    </location>
</feature>
<dbReference type="SUPFAM" id="SSF53187">
    <property type="entry name" value="Zn-dependent exopeptidases"/>
    <property type="match status" value="1"/>
</dbReference>
<dbReference type="GO" id="GO:0016787">
    <property type="term" value="F:hydrolase activity"/>
    <property type="evidence" value="ECO:0007669"/>
    <property type="project" value="UniProtKB-KW"/>
</dbReference>
<keyword evidence="1" id="KW-0378">Hydrolase</keyword>
<proteinExistence type="predicted"/>
<dbReference type="PANTHER" id="PTHR11014:SF62">
    <property type="entry name" value="IAA-AMINO ACID HYDROLASE ILR1-LIKE 6"/>
    <property type="match status" value="1"/>
</dbReference>
<sequence length="218" mass="23348">RFTHPVREPDLCPCPCHLPSTVKMTTTRRRGSRSSASVLSLLCLLLSSPRPASGPSSSSSSSASPRCCITSDMAAGGAPASVFHHSLSRERKNGSKGCPSPCPTPLLRFDRGGGGGGVTGDEASAAIMAIAMAPETAEWLRVLRRRIHEHPELAYEEVETSRLIREQLDAMGVPYRYPMAETGLVASIGRGGPPYVALRADMDALPIQEAVEWEHKSK</sequence>
<protein>
    <submittedName>
        <fullName evidence="1">IAA-amino acid hydrolase ILR1-like 6</fullName>
    </submittedName>
</protein>
<dbReference type="InterPro" id="IPR017439">
    <property type="entry name" value="Amidohydrolase"/>
</dbReference>
<gene>
    <name evidence="1" type="primary">ILL6_8</name>
    <name evidence="1" type="ORF">g.96820</name>
</gene>
<accession>A0A1D1XFD3</accession>
<dbReference type="GO" id="GO:0009694">
    <property type="term" value="P:jasmonic acid metabolic process"/>
    <property type="evidence" value="ECO:0007669"/>
    <property type="project" value="TreeGrafter"/>
</dbReference>
<name>A0A1D1XFD3_9ARAE</name>
<evidence type="ECO:0000313" key="1">
    <source>
        <dbReference type="EMBL" id="JAT41112.1"/>
    </source>
</evidence>
<dbReference type="Gene3D" id="3.40.630.10">
    <property type="entry name" value="Zn peptidases"/>
    <property type="match status" value="1"/>
</dbReference>